<dbReference type="InterPro" id="IPR000228">
    <property type="entry name" value="RNA3'_term_phos_cyc"/>
</dbReference>
<evidence type="ECO:0000313" key="4">
    <source>
        <dbReference type="WBParaSite" id="PSAMB.scaffold168size69872.g2900.t1"/>
    </source>
</evidence>
<reference evidence="4" key="1">
    <citation type="submission" date="2022-11" db="UniProtKB">
        <authorList>
            <consortium name="WormBaseParasite"/>
        </authorList>
    </citation>
    <scope>IDENTIFICATION</scope>
</reference>
<dbReference type="PANTHER" id="PTHR11096">
    <property type="entry name" value="RNA 3' TERMINAL PHOSPHATE CYCLASE"/>
    <property type="match status" value="1"/>
</dbReference>
<proteinExistence type="predicted"/>
<dbReference type="AlphaFoldDB" id="A0A914VBW1"/>
<dbReference type="PANTHER" id="PTHR11096:SF0">
    <property type="entry name" value="RNA 3'-TERMINAL PHOSPHATE CYCLASE"/>
    <property type="match status" value="1"/>
</dbReference>
<dbReference type="GO" id="GO:0003963">
    <property type="term" value="F:RNA-3'-phosphate cyclase activity"/>
    <property type="evidence" value="ECO:0007669"/>
    <property type="project" value="TreeGrafter"/>
</dbReference>
<accession>A0A914VBW1</accession>
<evidence type="ECO:0000259" key="2">
    <source>
        <dbReference type="Pfam" id="PF01137"/>
    </source>
</evidence>
<dbReference type="Gene3D" id="3.65.10.20">
    <property type="entry name" value="RNA 3'-terminal phosphate cyclase domain"/>
    <property type="match status" value="1"/>
</dbReference>
<dbReference type="GO" id="GO:0005634">
    <property type="term" value="C:nucleus"/>
    <property type="evidence" value="ECO:0007669"/>
    <property type="project" value="TreeGrafter"/>
</dbReference>
<dbReference type="SUPFAM" id="SSF55205">
    <property type="entry name" value="EPT/RTPC-like"/>
    <property type="match status" value="1"/>
</dbReference>
<dbReference type="WBParaSite" id="PSAMB.scaffold168size69872.g2900.t1">
    <property type="protein sequence ID" value="PSAMB.scaffold168size69872.g2900.t1"/>
    <property type="gene ID" value="PSAMB.scaffold168size69872.g2900"/>
</dbReference>
<dbReference type="InterPro" id="IPR037136">
    <property type="entry name" value="RNA3'_phos_cyclase_dom_sf"/>
</dbReference>
<sequence length="99" mass="10001">MATSAALSTIDGSVLEGGGQILRITAGLAAILGKGISVTKIRAGRDKPGLRPQHLNGLQLIANMCDGTLTGGNVQSTEISLQPGTLHSGQFTCDTKTAG</sequence>
<evidence type="ECO:0000313" key="3">
    <source>
        <dbReference type="Proteomes" id="UP000887566"/>
    </source>
</evidence>
<name>A0A914VBW1_9BILA</name>
<keyword evidence="3" id="KW-1185">Reference proteome</keyword>
<evidence type="ECO:0000256" key="1">
    <source>
        <dbReference type="ARBA" id="ARBA00021428"/>
    </source>
</evidence>
<organism evidence="3 4">
    <name type="scientific">Plectus sambesii</name>
    <dbReference type="NCBI Taxonomy" id="2011161"/>
    <lineage>
        <taxon>Eukaryota</taxon>
        <taxon>Metazoa</taxon>
        <taxon>Ecdysozoa</taxon>
        <taxon>Nematoda</taxon>
        <taxon>Chromadorea</taxon>
        <taxon>Plectida</taxon>
        <taxon>Plectina</taxon>
        <taxon>Plectoidea</taxon>
        <taxon>Plectidae</taxon>
        <taxon>Plectus</taxon>
    </lineage>
</organism>
<dbReference type="InterPro" id="IPR023797">
    <property type="entry name" value="RNA3'_phos_cyclase_dom"/>
</dbReference>
<dbReference type="Proteomes" id="UP000887566">
    <property type="component" value="Unplaced"/>
</dbReference>
<dbReference type="Pfam" id="PF01137">
    <property type="entry name" value="RTC"/>
    <property type="match status" value="1"/>
</dbReference>
<dbReference type="GO" id="GO:0006396">
    <property type="term" value="P:RNA processing"/>
    <property type="evidence" value="ECO:0007669"/>
    <property type="project" value="InterPro"/>
</dbReference>
<dbReference type="InterPro" id="IPR013792">
    <property type="entry name" value="RNA3'P_cycl/enolpyr_Trfase_a/b"/>
</dbReference>
<feature type="domain" description="RNA 3'-terminal phosphate cyclase" evidence="2">
    <location>
        <begin position="15"/>
        <end position="99"/>
    </location>
</feature>
<protein>
    <recommendedName>
        <fullName evidence="1">RNA 3'-terminal phosphate cyclase</fullName>
    </recommendedName>
</protein>